<evidence type="ECO:0000259" key="3">
    <source>
        <dbReference type="Pfam" id="PF17884"/>
    </source>
</evidence>
<gene>
    <name evidence="4" type="ORF">HSEST_0157</name>
</gene>
<dbReference type="GO" id="GO:0005737">
    <property type="term" value="C:cytoplasm"/>
    <property type="evidence" value="ECO:0007669"/>
    <property type="project" value="TreeGrafter"/>
</dbReference>
<evidence type="ECO:0000256" key="1">
    <source>
        <dbReference type="ARBA" id="ARBA00022694"/>
    </source>
</evidence>
<dbReference type="Gene3D" id="3.40.50.10630">
    <property type="entry name" value="Uracil-DNA glycosylase-like"/>
    <property type="match status" value="1"/>
</dbReference>
<dbReference type="GO" id="GO:0002099">
    <property type="term" value="P:tRNA wobble guanine modification"/>
    <property type="evidence" value="ECO:0007669"/>
    <property type="project" value="TreeGrafter"/>
</dbReference>
<reference evidence="4 5" key="1">
    <citation type="submission" date="2020-11" db="EMBL/GenBank/DDBJ databases">
        <title>Carbohydrate-dependent, anaerobic sulfur respiration: A novel catabolism in halophilic archaea.</title>
        <authorList>
            <person name="Sorokin D.Y."/>
            <person name="Messina E."/>
            <person name="Smedile F."/>
            <person name="La Cono V."/>
            <person name="Hallsworth J.E."/>
            <person name="Yakimov M.M."/>
        </authorList>
    </citation>
    <scope>NUCLEOTIDE SEQUENCE [LARGE SCALE GENOMIC DNA]</scope>
    <source>
        <strain evidence="4 5">HSR-Est</strain>
    </source>
</reference>
<evidence type="ECO:0000313" key="4">
    <source>
        <dbReference type="EMBL" id="QSG13713.1"/>
    </source>
</evidence>
<dbReference type="InterPro" id="IPR036895">
    <property type="entry name" value="Uracil-DNA_glycosylase-like_sf"/>
</dbReference>
<dbReference type="EMBL" id="CP064791">
    <property type="protein sequence ID" value="QSG13713.1"/>
    <property type="molecule type" value="Genomic_DNA"/>
</dbReference>
<dbReference type="InterPro" id="IPR050076">
    <property type="entry name" value="ArchSynthase1/Queuine_TRR"/>
</dbReference>
<dbReference type="Pfam" id="PF17884">
    <property type="entry name" value="DUF5591"/>
    <property type="match status" value="1"/>
</dbReference>
<keyword evidence="1" id="KW-0819">tRNA processing</keyword>
<proteinExistence type="predicted"/>
<dbReference type="InterPro" id="IPR040777">
    <property type="entry name" value="DUF5591"/>
</dbReference>
<dbReference type="SUPFAM" id="SSF52141">
    <property type="entry name" value="Uracil-DNA glycosylase-like"/>
    <property type="match status" value="1"/>
</dbReference>
<sequence>MRDRLIASDHLQGVMFQAMSFSDYGVSPGNLKNFWRDKTFHERFAEADDEDFPDLNSPVFIDSGGFKLMNSNTFGEAPEEGGTKNEWGLYTNPKSILGLQIDFGADIIATLDYPIPPKLREEEKFERMERSIDSAVECLRLLDNPVDLITHFEENDIPLHTLNDWIDSDDKPGVYVALHGHDYETVNWYVGTFIERLAEADVETQPDGFAIGSLVPLRSSVDVLVDIVQGAKDAIPEDRADEMGLHVFGIGGKQVSLLALLGVDSFDCSSHMQSAKFRKYLHPETWENIHLDDLEVEGTDYPCNLEHCLLCQGDSEYDTSYEEMQSVLNRDFSYDERERRKDNDEPIKSDYYALLARHNFEVYNDELQRVRRHINEGNLLEYVVNFAREHEQIKTGLEQAQIRDKSLRNDIEQLGAYDLLPGTELRSDQKKLSDWDGGVDESDETRSISLEYGPHSFDVSTRSYTPPADRDVCLLIPCSQQKPYSESRTHSVLADKLGKHKSRIHKVTVSGMYGPVPEEFEEEKPVLEYEYVLAGEDERQIELVTDRVLRYLEKHGDNYDEIVGYVTSKTYRQVIEDALEEYGRGQVLPRDPKALQLTEFFRNENIEELTDFLAATAE</sequence>
<dbReference type="InterPro" id="IPR036511">
    <property type="entry name" value="TGT-like_sf"/>
</dbReference>
<feature type="domain" description="DUF5591" evidence="3">
    <location>
        <begin position="462"/>
        <end position="584"/>
    </location>
</feature>
<name>A0A897NSC2_9EURY</name>
<evidence type="ECO:0000259" key="2">
    <source>
        <dbReference type="Pfam" id="PF01702"/>
    </source>
</evidence>
<dbReference type="Pfam" id="PF01702">
    <property type="entry name" value="TGT"/>
    <property type="match status" value="1"/>
</dbReference>
<dbReference type="GO" id="GO:0016740">
    <property type="term" value="F:transferase activity"/>
    <property type="evidence" value="ECO:0007669"/>
    <property type="project" value="UniProtKB-KW"/>
</dbReference>
<dbReference type="AlphaFoldDB" id="A0A897NSC2"/>
<accession>A0A897NSC2</accession>
<organism evidence="4 5">
    <name type="scientific">Halapricum desulfuricans</name>
    <dbReference type="NCBI Taxonomy" id="2841257"/>
    <lineage>
        <taxon>Archaea</taxon>
        <taxon>Methanobacteriati</taxon>
        <taxon>Methanobacteriota</taxon>
        <taxon>Stenosarchaea group</taxon>
        <taxon>Halobacteria</taxon>
        <taxon>Halobacteriales</taxon>
        <taxon>Haloarculaceae</taxon>
        <taxon>Halapricum</taxon>
    </lineage>
</organism>
<dbReference type="PANTHER" id="PTHR46499">
    <property type="entry name" value="QUEUINE TRNA-RIBOSYLTRANSFERASE"/>
    <property type="match status" value="1"/>
</dbReference>
<evidence type="ECO:0000313" key="5">
    <source>
        <dbReference type="Proteomes" id="UP000663292"/>
    </source>
</evidence>
<dbReference type="PANTHER" id="PTHR46499:SF2">
    <property type="entry name" value="ARCHAEOSINE SYNTHASE"/>
    <property type="match status" value="1"/>
</dbReference>
<feature type="domain" description="tRNA-guanine(15) transglycosylase-like" evidence="2">
    <location>
        <begin position="50"/>
        <end position="391"/>
    </location>
</feature>
<dbReference type="InterPro" id="IPR002616">
    <property type="entry name" value="tRNA_ribo_trans-like"/>
</dbReference>
<keyword evidence="4" id="KW-0808">Transferase</keyword>
<dbReference type="Proteomes" id="UP000663292">
    <property type="component" value="Chromosome"/>
</dbReference>
<dbReference type="Gene3D" id="3.20.20.105">
    <property type="entry name" value="Queuine tRNA-ribosyltransferase-like"/>
    <property type="match status" value="1"/>
</dbReference>
<keyword evidence="5" id="KW-1185">Reference proteome</keyword>
<protein>
    <submittedName>
        <fullName evidence="4">Queuine tRNA-ribosyltransferase, containing PUA domain</fullName>
    </submittedName>
</protein>
<dbReference type="SUPFAM" id="SSF51713">
    <property type="entry name" value="tRNA-guanine transglycosylase"/>
    <property type="match status" value="1"/>
</dbReference>